<dbReference type="OrthoDB" id="423881at2759"/>
<reference evidence="5" key="1">
    <citation type="submission" date="2021-02" db="EMBL/GenBank/DDBJ databases">
        <authorList>
            <person name="Dougan E. K."/>
            <person name="Rhodes N."/>
            <person name="Thang M."/>
            <person name="Chan C."/>
        </authorList>
    </citation>
    <scope>NUCLEOTIDE SEQUENCE</scope>
</reference>
<evidence type="ECO:0000256" key="3">
    <source>
        <dbReference type="ARBA" id="ARBA00023069"/>
    </source>
</evidence>
<organism evidence="5 6">
    <name type="scientific">Polarella glacialis</name>
    <name type="common">Dinoflagellate</name>
    <dbReference type="NCBI Taxonomy" id="89957"/>
    <lineage>
        <taxon>Eukaryota</taxon>
        <taxon>Sar</taxon>
        <taxon>Alveolata</taxon>
        <taxon>Dinophyceae</taxon>
        <taxon>Suessiales</taxon>
        <taxon>Suessiaceae</taxon>
        <taxon>Polarella</taxon>
    </lineage>
</organism>
<feature type="non-terminal residue" evidence="5">
    <location>
        <position position="1"/>
    </location>
</feature>
<dbReference type="GO" id="GO:0005815">
    <property type="term" value="C:microtubule organizing center"/>
    <property type="evidence" value="ECO:0007669"/>
    <property type="project" value="TreeGrafter"/>
</dbReference>
<comment type="similarity">
    <text evidence="2">Belongs to the IFT57 family.</text>
</comment>
<dbReference type="GO" id="GO:0005929">
    <property type="term" value="C:cilium"/>
    <property type="evidence" value="ECO:0007669"/>
    <property type="project" value="UniProtKB-SubCell"/>
</dbReference>
<dbReference type="PANTHER" id="PTHR16011:SF0">
    <property type="entry name" value="INTRAFLAGELLAR TRANSPORT PROTEIN 57 HOMOLOG"/>
    <property type="match status" value="1"/>
</dbReference>
<gene>
    <name evidence="5" type="ORF">PGLA1383_LOCUS34972</name>
</gene>
<dbReference type="PANTHER" id="PTHR16011">
    <property type="entry name" value="IFT57/HIPPI"/>
    <property type="match status" value="1"/>
</dbReference>
<dbReference type="GO" id="GO:1905515">
    <property type="term" value="P:non-motile cilium assembly"/>
    <property type="evidence" value="ECO:0007669"/>
    <property type="project" value="TreeGrafter"/>
</dbReference>
<dbReference type="AlphaFoldDB" id="A0A813FX04"/>
<evidence type="ECO:0000313" key="5">
    <source>
        <dbReference type="EMBL" id="CAE8617308.1"/>
    </source>
</evidence>
<evidence type="ECO:0000256" key="2">
    <source>
        <dbReference type="ARBA" id="ARBA00009415"/>
    </source>
</evidence>
<evidence type="ECO:0000256" key="1">
    <source>
        <dbReference type="ARBA" id="ARBA00004138"/>
    </source>
</evidence>
<comment type="caution">
    <text evidence="5">The sequence shown here is derived from an EMBL/GenBank/DDBJ whole genome shotgun (WGS) entry which is preliminary data.</text>
</comment>
<dbReference type="GO" id="GO:0042073">
    <property type="term" value="P:intraciliary transport"/>
    <property type="evidence" value="ECO:0007669"/>
    <property type="project" value="TreeGrafter"/>
</dbReference>
<comment type="subcellular location">
    <subcellularLocation>
        <location evidence="1">Cell projection</location>
        <location evidence="1">Cilium</location>
    </subcellularLocation>
</comment>
<dbReference type="InterPro" id="IPR019530">
    <property type="entry name" value="Intra-flagellar_transport_57"/>
</dbReference>
<name>A0A813FX04_POLGL</name>
<evidence type="ECO:0000256" key="4">
    <source>
        <dbReference type="ARBA" id="ARBA00023273"/>
    </source>
</evidence>
<feature type="non-terminal residue" evidence="5">
    <location>
        <position position="123"/>
    </location>
</feature>
<keyword evidence="3" id="KW-0969">Cilium</keyword>
<dbReference type="Pfam" id="PF10498">
    <property type="entry name" value="IFT57"/>
    <property type="match status" value="1"/>
</dbReference>
<dbReference type="GO" id="GO:0005794">
    <property type="term" value="C:Golgi apparatus"/>
    <property type="evidence" value="ECO:0007669"/>
    <property type="project" value="TreeGrafter"/>
</dbReference>
<dbReference type="Proteomes" id="UP000654075">
    <property type="component" value="Unassembled WGS sequence"/>
</dbReference>
<protein>
    <submittedName>
        <fullName evidence="5">Uncharacterized protein</fullName>
    </submittedName>
</protein>
<keyword evidence="6" id="KW-1185">Reference proteome</keyword>
<evidence type="ECO:0000313" key="6">
    <source>
        <dbReference type="Proteomes" id="UP000654075"/>
    </source>
</evidence>
<proteinExistence type="inferred from homology"/>
<keyword evidence="4" id="KW-0966">Cell projection</keyword>
<sequence>HDIGVQLVAQRPPPALLRQRALEAMAAPAAPPPEGVMNAEALQLNDEVVDMLMLLDYETRFCTKEMKPLSRTFFAYPSANPALQFKYFTQLVTWCLTLVKLQADWDEYDDPNTVITNMLVILK</sequence>
<accession>A0A813FX04</accession>
<dbReference type="EMBL" id="CAJNNV010026123">
    <property type="protein sequence ID" value="CAE8617308.1"/>
    <property type="molecule type" value="Genomic_DNA"/>
</dbReference>
<dbReference type="GO" id="GO:0030992">
    <property type="term" value="C:intraciliary transport particle B"/>
    <property type="evidence" value="ECO:0007669"/>
    <property type="project" value="TreeGrafter"/>
</dbReference>